<sequence>MAVTQQDVARRAGVSQRTVSNVVNGLATVGDDARERVIEAIRQLGYRPSLAARGLRSGRSGVLQLVVPELDVPYFAELARRVVSVAEDRGYAVLVRQTLGDRDRERDALEGAAADYAEGTILSAVNPVADLLTGRESSSPVVLIGESTGLGLIDHIGIDDTAAAFAATDHLIRSGRRRVAFIGTHPDASLRMATLRLAGYRDALVEAGLSLDPRLIVQIGSYHREDGATAMSSLLDLADPPDAVFAATDLLALGALHRAHERGVRVPQDVAVVGFDGLEEGRYSVPTLTTIEPDTGEVARLSVETLLDRIRARESSGPAAPVADLAVPFDLVIRGSSPDPD</sequence>
<dbReference type="InterPro" id="IPR046335">
    <property type="entry name" value="LacI/GalR-like_sensor"/>
</dbReference>
<name>A0A3S3ZQN7_9MICO</name>
<accession>A0A3S3ZQN7</accession>
<dbReference type="OrthoDB" id="37081at2"/>
<comment type="caution">
    <text evidence="6">The sequence shown here is derived from an EMBL/GenBank/DDBJ whole genome shotgun (WGS) entry which is preliminary data.</text>
</comment>
<dbReference type="InterPro" id="IPR001387">
    <property type="entry name" value="Cro/C1-type_HTH"/>
</dbReference>
<dbReference type="Pfam" id="PF13377">
    <property type="entry name" value="Peripla_BP_3"/>
    <property type="match status" value="1"/>
</dbReference>
<dbReference type="EMBL" id="RZNB01000002">
    <property type="protein sequence ID" value="RWZ51439.1"/>
    <property type="molecule type" value="Genomic_DNA"/>
</dbReference>
<reference evidence="6 7" key="1">
    <citation type="submission" date="2018-12" db="EMBL/GenBank/DDBJ databases">
        <authorList>
            <person name="Li F."/>
        </authorList>
    </citation>
    <scope>NUCLEOTIDE SEQUENCE [LARGE SCALE GENOMIC DNA]</scope>
    <source>
        <strain evidence="6 7">11W25H-1</strain>
    </source>
</reference>
<dbReference type="CDD" id="cd01392">
    <property type="entry name" value="HTH_LacI"/>
    <property type="match status" value="1"/>
</dbReference>
<dbReference type="Pfam" id="PF00356">
    <property type="entry name" value="LacI"/>
    <property type="match status" value="1"/>
</dbReference>
<dbReference type="GO" id="GO:0003700">
    <property type="term" value="F:DNA-binding transcription factor activity"/>
    <property type="evidence" value="ECO:0007669"/>
    <property type="project" value="TreeGrafter"/>
</dbReference>
<dbReference type="PROSITE" id="PS50943">
    <property type="entry name" value="HTH_CROC1"/>
    <property type="match status" value="1"/>
</dbReference>
<evidence type="ECO:0000256" key="1">
    <source>
        <dbReference type="ARBA" id="ARBA00023015"/>
    </source>
</evidence>
<dbReference type="PANTHER" id="PTHR30146">
    <property type="entry name" value="LACI-RELATED TRANSCRIPTIONAL REPRESSOR"/>
    <property type="match status" value="1"/>
</dbReference>
<feature type="domain" description="HTH lacI-type" evidence="4">
    <location>
        <begin position="3"/>
        <end position="57"/>
    </location>
</feature>
<keyword evidence="2" id="KW-0238">DNA-binding</keyword>
<evidence type="ECO:0000256" key="3">
    <source>
        <dbReference type="ARBA" id="ARBA00023163"/>
    </source>
</evidence>
<dbReference type="CDD" id="cd06267">
    <property type="entry name" value="PBP1_LacI_sugar_binding-like"/>
    <property type="match status" value="1"/>
</dbReference>
<evidence type="ECO:0000259" key="4">
    <source>
        <dbReference type="PROSITE" id="PS50932"/>
    </source>
</evidence>
<keyword evidence="7" id="KW-1185">Reference proteome</keyword>
<dbReference type="SUPFAM" id="SSF53822">
    <property type="entry name" value="Periplasmic binding protein-like I"/>
    <property type="match status" value="1"/>
</dbReference>
<protein>
    <submittedName>
        <fullName evidence="6">LacI family transcriptional regulator</fullName>
    </submittedName>
</protein>
<evidence type="ECO:0000256" key="2">
    <source>
        <dbReference type="ARBA" id="ARBA00023125"/>
    </source>
</evidence>
<dbReference type="PROSITE" id="PS50932">
    <property type="entry name" value="HTH_LACI_2"/>
    <property type="match status" value="1"/>
</dbReference>
<keyword evidence="1" id="KW-0805">Transcription regulation</keyword>
<organism evidence="6 7">
    <name type="scientific">Labedella phragmitis</name>
    <dbReference type="NCBI Taxonomy" id="2498849"/>
    <lineage>
        <taxon>Bacteria</taxon>
        <taxon>Bacillati</taxon>
        <taxon>Actinomycetota</taxon>
        <taxon>Actinomycetes</taxon>
        <taxon>Micrococcales</taxon>
        <taxon>Microbacteriaceae</taxon>
        <taxon>Labedella</taxon>
    </lineage>
</organism>
<keyword evidence="3" id="KW-0804">Transcription</keyword>
<evidence type="ECO:0000313" key="7">
    <source>
        <dbReference type="Proteomes" id="UP000288547"/>
    </source>
</evidence>
<dbReference type="Gene3D" id="3.40.50.2300">
    <property type="match status" value="2"/>
</dbReference>
<dbReference type="Proteomes" id="UP000288547">
    <property type="component" value="Unassembled WGS sequence"/>
</dbReference>
<dbReference type="SMART" id="SM00354">
    <property type="entry name" value="HTH_LACI"/>
    <property type="match status" value="1"/>
</dbReference>
<dbReference type="InterPro" id="IPR000843">
    <property type="entry name" value="HTH_LacI"/>
</dbReference>
<gene>
    <name evidence="6" type="ORF">ELQ90_04800</name>
</gene>
<evidence type="ECO:0000313" key="6">
    <source>
        <dbReference type="EMBL" id="RWZ51439.1"/>
    </source>
</evidence>
<dbReference type="SUPFAM" id="SSF47413">
    <property type="entry name" value="lambda repressor-like DNA-binding domains"/>
    <property type="match status" value="1"/>
</dbReference>
<evidence type="ECO:0000259" key="5">
    <source>
        <dbReference type="PROSITE" id="PS50943"/>
    </source>
</evidence>
<dbReference type="Gene3D" id="1.10.260.40">
    <property type="entry name" value="lambda repressor-like DNA-binding domains"/>
    <property type="match status" value="1"/>
</dbReference>
<dbReference type="InterPro" id="IPR010982">
    <property type="entry name" value="Lambda_DNA-bd_dom_sf"/>
</dbReference>
<dbReference type="GO" id="GO:0000976">
    <property type="term" value="F:transcription cis-regulatory region binding"/>
    <property type="evidence" value="ECO:0007669"/>
    <property type="project" value="TreeGrafter"/>
</dbReference>
<dbReference type="AlphaFoldDB" id="A0A3S3ZQN7"/>
<dbReference type="PANTHER" id="PTHR30146:SF109">
    <property type="entry name" value="HTH-TYPE TRANSCRIPTIONAL REGULATOR GALS"/>
    <property type="match status" value="1"/>
</dbReference>
<dbReference type="InterPro" id="IPR028082">
    <property type="entry name" value="Peripla_BP_I"/>
</dbReference>
<proteinExistence type="predicted"/>
<feature type="domain" description="HTH cro/C1-type" evidence="5">
    <location>
        <begin position="4"/>
        <end position="25"/>
    </location>
</feature>
<dbReference type="RefSeq" id="WP_128494155.1">
    <property type="nucleotide sequence ID" value="NZ_RZNB01000002.1"/>
</dbReference>